<accession>A0AAU9AWJ1</accession>
<evidence type="ECO:0000313" key="3">
    <source>
        <dbReference type="Proteomes" id="UP000218824"/>
    </source>
</evidence>
<proteinExistence type="predicted"/>
<organism evidence="2 3">
    <name type="scientific">Lysobacter enzymogenes</name>
    <dbReference type="NCBI Taxonomy" id="69"/>
    <lineage>
        <taxon>Bacteria</taxon>
        <taxon>Pseudomonadati</taxon>
        <taxon>Pseudomonadota</taxon>
        <taxon>Gammaproteobacteria</taxon>
        <taxon>Lysobacterales</taxon>
        <taxon>Lysobacteraceae</taxon>
        <taxon>Lysobacter</taxon>
    </lineage>
</organism>
<sequence length="71" mass="7756">MKTPTRLRLALATFAFGLAASLGANAANVCTRCENNYTACQSSGTSETQCYQWYVECLRYGDGQRPCPAPR</sequence>
<reference evidence="2 3" key="1">
    <citation type="journal article" date="2017" name="DNA Res.">
        <title>Complete genome sequence and expression profile of the commercial lytic enzyme producer Lysobacter enzymogenes M497-1.</title>
        <authorList>
            <person name="Takami H."/>
            <person name="Toyoda A."/>
            <person name="Uchiyama I."/>
            <person name="Itoh T."/>
            <person name="Takaki Y."/>
            <person name="Arai W."/>
            <person name="Nishi S."/>
            <person name="Kawai M."/>
            <person name="Shinya K."/>
            <person name="Ikeda H."/>
        </authorList>
    </citation>
    <scope>NUCLEOTIDE SEQUENCE [LARGE SCALE GENOMIC DNA]</scope>
    <source>
        <strain evidence="2 3">M497-1</strain>
    </source>
</reference>
<dbReference type="RefSeq" id="WP_096378991.1">
    <property type="nucleotide sequence ID" value="NZ_AP014940.1"/>
</dbReference>
<dbReference type="EMBL" id="AP014940">
    <property type="protein sequence ID" value="BAV98547.1"/>
    <property type="molecule type" value="Genomic_DNA"/>
</dbReference>
<feature type="chain" id="PRO_5043336393" description="Lipoprotein" evidence="1">
    <location>
        <begin position="27"/>
        <end position="71"/>
    </location>
</feature>
<evidence type="ECO:0000256" key="1">
    <source>
        <dbReference type="SAM" id="SignalP"/>
    </source>
</evidence>
<dbReference type="AlphaFoldDB" id="A0AAU9AWJ1"/>
<evidence type="ECO:0000313" key="2">
    <source>
        <dbReference type="EMBL" id="BAV98547.1"/>
    </source>
</evidence>
<dbReference type="Proteomes" id="UP000218824">
    <property type="component" value="Chromosome"/>
</dbReference>
<dbReference type="GeneID" id="83064888"/>
<dbReference type="KEGG" id="lem:LEN_3060"/>
<feature type="signal peptide" evidence="1">
    <location>
        <begin position="1"/>
        <end position="26"/>
    </location>
</feature>
<gene>
    <name evidence="2" type="ORF">LEN_3060</name>
</gene>
<keyword evidence="1" id="KW-0732">Signal</keyword>
<name>A0AAU9AWJ1_LYSEN</name>
<evidence type="ECO:0008006" key="4">
    <source>
        <dbReference type="Google" id="ProtNLM"/>
    </source>
</evidence>
<protein>
    <recommendedName>
        <fullName evidence="4">Lipoprotein</fullName>
    </recommendedName>
</protein>